<dbReference type="EMBL" id="JPWB01000001">
    <property type="protein sequence ID" value="RCK25557.1"/>
    <property type="molecule type" value="Genomic_DNA"/>
</dbReference>
<reference evidence="2 3" key="1">
    <citation type="submission" date="2014-07" db="EMBL/GenBank/DDBJ databases">
        <title>Draft genome sequence of Thalassospira profundimaris R8-17.</title>
        <authorList>
            <person name="Lai Q."/>
            <person name="Shao Z."/>
        </authorList>
    </citation>
    <scope>NUCLEOTIDE SEQUENCE [LARGE SCALE GENOMIC DNA]</scope>
    <source>
        <strain evidence="2 3">R8-17</strain>
    </source>
</reference>
<proteinExistence type="predicted"/>
<name>A0A367VK20_9PROT</name>
<accession>A0A367VK20</accession>
<dbReference type="Proteomes" id="UP000253061">
    <property type="component" value="Unassembled WGS sequence"/>
</dbReference>
<evidence type="ECO:0000313" key="3">
    <source>
        <dbReference type="Proteomes" id="UP000253061"/>
    </source>
</evidence>
<organism evidence="2 3">
    <name type="scientific">Thalassospira profundimaris</name>
    <dbReference type="NCBI Taxonomy" id="502049"/>
    <lineage>
        <taxon>Bacteria</taxon>
        <taxon>Pseudomonadati</taxon>
        <taxon>Pseudomonadota</taxon>
        <taxon>Alphaproteobacteria</taxon>
        <taxon>Rhodospirillales</taxon>
        <taxon>Thalassospiraceae</taxon>
        <taxon>Thalassospira</taxon>
    </lineage>
</organism>
<dbReference type="InterPro" id="IPR024467">
    <property type="entry name" value="Xre/MbcA/ParS-like_toxin-bd"/>
</dbReference>
<dbReference type="AlphaFoldDB" id="A0A367VK20"/>
<evidence type="ECO:0000313" key="2">
    <source>
        <dbReference type="EMBL" id="RCK25557.1"/>
    </source>
</evidence>
<dbReference type="RefSeq" id="WP_062956370.1">
    <property type="nucleotide sequence ID" value="NZ_JPWB01000001.1"/>
</dbReference>
<comment type="caution">
    <text evidence="2">The sequence shown here is derived from an EMBL/GenBank/DDBJ whole genome shotgun (WGS) entry which is preliminary data.</text>
</comment>
<sequence length="123" mass="14091">MSKRQVENVLTQKEAQALCRAALRLLKNWELTDAEAQIVLGCNEIAFGNEQQSPSEDMLLRAHLLLGIHTQLRVLFVDKRRGYQWVRKPNQIFSGMSALEVMMQRGVEGILQVKEYLEAENAH</sequence>
<evidence type="ECO:0000259" key="1">
    <source>
        <dbReference type="Pfam" id="PF09722"/>
    </source>
</evidence>
<dbReference type="Pfam" id="PF09722">
    <property type="entry name" value="Xre_MbcA_ParS_C"/>
    <property type="match status" value="1"/>
</dbReference>
<feature type="domain" description="Antitoxin Xre/MbcA/ParS-like toxin-binding" evidence="1">
    <location>
        <begin position="71"/>
        <end position="119"/>
    </location>
</feature>
<gene>
    <name evidence="2" type="ORF">TH6_02810</name>
</gene>
<protein>
    <recommendedName>
        <fullName evidence="1">Antitoxin Xre/MbcA/ParS-like toxin-binding domain-containing protein</fullName>
    </recommendedName>
</protein>